<reference evidence="1 3" key="1">
    <citation type="submission" date="2015-07" db="EMBL/GenBank/DDBJ databases">
        <authorList>
            <person name="Noorani M."/>
        </authorList>
    </citation>
    <scope>NUCLEOTIDE SEQUENCE [LARGE SCALE GENOMIC DNA]</scope>
    <source>
        <strain evidence="1 3">W1435</strain>
    </source>
</reference>
<dbReference type="KEGG" id="pfus:ADJ77_00525"/>
<dbReference type="STRING" id="1236517.ADJ77_00525"/>
<keyword evidence="4" id="KW-1185">Reference proteome</keyword>
<dbReference type="Proteomes" id="UP000682005">
    <property type="component" value="Chromosome 1"/>
</dbReference>
<evidence type="ECO:0000313" key="3">
    <source>
        <dbReference type="Proteomes" id="UP000060345"/>
    </source>
</evidence>
<name>A0A0K1NI78_9BACT</name>
<sequence length="200" mass="23034">MKLREVNIVVSNKRTGETYLARSFPCSDRNHNGKQELYEVPVYYVYIKGVDENGISVTKTWKALRFMPYYKPRNFPAPYRTVGWADSGLRQLGRRTSPRYNRHYQVHNTYSEYNGAIVLRDSFYIHAGPERLAHEGWGAAGCVEVIGNFGNFKADIYKLSGSTDFDIERTLETLVEQKKLFVEVESAMAPSLKSKFKKEV</sequence>
<dbReference type="Proteomes" id="UP000060345">
    <property type="component" value="Chromosome 1"/>
</dbReference>
<evidence type="ECO:0000313" key="1">
    <source>
        <dbReference type="EMBL" id="AKU68396.1"/>
    </source>
</evidence>
<evidence type="ECO:0000313" key="2">
    <source>
        <dbReference type="EMBL" id="QUB87342.1"/>
    </source>
</evidence>
<dbReference type="OrthoDB" id="1030459at2"/>
<protein>
    <submittedName>
        <fullName evidence="1">Uncharacterized protein</fullName>
    </submittedName>
</protein>
<dbReference type="RefSeq" id="WP_025078718.1">
    <property type="nucleotide sequence ID" value="NZ_CP012074.1"/>
</dbReference>
<accession>A0A0K1NI78</accession>
<dbReference type="EMBL" id="CP072370">
    <property type="protein sequence ID" value="QUB87342.1"/>
    <property type="molecule type" value="Genomic_DNA"/>
</dbReference>
<evidence type="ECO:0000313" key="4">
    <source>
        <dbReference type="Proteomes" id="UP000682005"/>
    </source>
</evidence>
<gene>
    <name evidence="1" type="ORF">ADJ77_00525</name>
    <name evidence="2" type="ORF">J5A51_07675</name>
</gene>
<dbReference type="EMBL" id="CP012074">
    <property type="protein sequence ID" value="AKU68396.1"/>
    <property type="molecule type" value="Genomic_DNA"/>
</dbReference>
<proteinExistence type="predicted"/>
<dbReference type="AlphaFoldDB" id="A0A0K1NI78"/>
<dbReference type="eggNOG" id="ENOG5032I9G">
    <property type="taxonomic scope" value="Bacteria"/>
</dbReference>
<organism evidence="1 3">
    <name type="scientific">Prevotella fusca JCM 17724</name>
    <dbReference type="NCBI Taxonomy" id="1236517"/>
    <lineage>
        <taxon>Bacteria</taxon>
        <taxon>Pseudomonadati</taxon>
        <taxon>Bacteroidota</taxon>
        <taxon>Bacteroidia</taxon>
        <taxon>Bacteroidales</taxon>
        <taxon>Prevotellaceae</taxon>
        <taxon>Prevotella</taxon>
    </lineage>
</organism>
<reference evidence="2 4" key="2">
    <citation type="submission" date="2021-03" db="EMBL/GenBank/DDBJ databases">
        <title>Human Oral Microbial Genomes.</title>
        <authorList>
            <person name="Johnston C.D."/>
            <person name="Chen T."/>
            <person name="Dewhirst F.E."/>
        </authorList>
    </citation>
    <scope>NUCLEOTIDE SEQUENCE [LARGE SCALE GENOMIC DNA]</scope>
    <source>
        <strain evidence="2 4">W1435</strain>
    </source>
</reference>